<dbReference type="RefSeq" id="WP_169683536.1">
    <property type="nucleotide sequence ID" value="NZ_JABBNU010000010.1"/>
</dbReference>
<accession>A0A848J640</accession>
<gene>
    <name evidence="1" type="ORF">HH304_16120</name>
</gene>
<comment type="caution">
    <text evidence="1">The sequence shown here is derived from an EMBL/GenBank/DDBJ whole genome shotgun (WGS) entry which is preliminary data.</text>
</comment>
<proteinExistence type="predicted"/>
<reference evidence="1 2" key="1">
    <citation type="submission" date="2020-04" db="EMBL/GenBank/DDBJ databases">
        <title>Flammeovirgaceae bacterium KN852 isolated from deep sea.</title>
        <authorList>
            <person name="Zhang D.-C."/>
        </authorList>
    </citation>
    <scope>NUCLEOTIDE SEQUENCE [LARGE SCALE GENOMIC DNA]</scope>
    <source>
        <strain evidence="1 2">KN852</strain>
    </source>
</reference>
<keyword evidence="2" id="KW-1185">Reference proteome</keyword>
<dbReference type="Pfam" id="PF12787">
    <property type="entry name" value="EcsC"/>
    <property type="match status" value="1"/>
</dbReference>
<dbReference type="PANTHER" id="PTHR41260:SF1">
    <property type="entry name" value="PROTEIN ECSC"/>
    <property type="match status" value="1"/>
</dbReference>
<dbReference type="PANTHER" id="PTHR41260">
    <property type="entry name" value="PROTEIN ECSC"/>
    <property type="match status" value="1"/>
</dbReference>
<organism evidence="1 2">
    <name type="scientific">Marinigracilibium pacificum</name>
    <dbReference type="NCBI Taxonomy" id="2729599"/>
    <lineage>
        <taxon>Bacteria</taxon>
        <taxon>Pseudomonadati</taxon>
        <taxon>Bacteroidota</taxon>
        <taxon>Cytophagia</taxon>
        <taxon>Cytophagales</taxon>
        <taxon>Flammeovirgaceae</taxon>
        <taxon>Marinigracilibium</taxon>
    </lineage>
</organism>
<sequence length="244" mass="28231">MKLNQEYISTIELEHQLWKLRMSQSPSLINKATKDLQHKINTLIPDKVHDVITKAIKEITRAVIFGAEYSTFKQRNFATLSDAELFAQKRIDFYASSSAAEGAITGFGGFISGLADFPLWLSLKMKMLFELANSYGYDITDYKERLYILHIFQLTFSSQKNRNKLFEIMKNWEENSETLPADINDFDWKTFQLEYRDFIDLAKLIQLIPGVGAIAGAYVNHKYTKMLGRYAMNAYRMRLDIMGT</sequence>
<dbReference type="Proteomes" id="UP000559010">
    <property type="component" value="Unassembled WGS sequence"/>
</dbReference>
<protein>
    <submittedName>
        <fullName evidence="1">EcsC family protein</fullName>
    </submittedName>
</protein>
<name>A0A848J640_9BACT</name>
<dbReference type="InterPro" id="IPR024787">
    <property type="entry name" value="EcsC"/>
</dbReference>
<evidence type="ECO:0000313" key="1">
    <source>
        <dbReference type="EMBL" id="NMM49934.1"/>
    </source>
</evidence>
<dbReference type="EMBL" id="JABBNU010000010">
    <property type="protein sequence ID" value="NMM49934.1"/>
    <property type="molecule type" value="Genomic_DNA"/>
</dbReference>
<dbReference type="AlphaFoldDB" id="A0A848J640"/>
<evidence type="ECO:0000313" key="2">
    <source>
        <dbReference type="Proteomes" id="UP000559010"/>
    </source>
</evidence>